<feature type="region of interest" description="Disordered" evidence="1">
    <location>
        <begin position="90"/>
        <end position="113"/>
    </location>
</feature>
<feature type="region of interest" description="Disordered" evidence="1">
    <location>
        <begin position="179"/>
        <end position="199"/>
    </location>
</feature>
<protein>
    <recommendedName>
        <fullName evidence="4">Letm1 RBD domain-containing protein</fullName>
    </recommendedName>
</protein>
<dbReference type="EMBL" id="JAVRRD010000004">
    <property type="protein sequence ID" value="KAK5060029.1"/>
    <property type="molecule type" value="Genomic_DNA"/>
</dbReference>
<sequence>MRVQLLSAHNCCSRSVHNSAVWEPSVSRCLPLIPTQRRYQWTKTSPPARLTALLDKTTPNPVTLYYDPTSRQPPISLSRLPANVQRNIDRDLSSTQPAPLSTPPPLNGNDYDDGKIPLTDRAKRLFRVGKAYLQFYKTGLKNIWRNYNEMKAIRTRLGTSDFEDLIKYGTTHARLMANGGDEQEQRLRGGGSGSDSKPPLTRREYQLVLRTRHDLFKLVPFSLIFAICGEFTPLVILATGSAVVPFPCRIPQQEQQDFLRPAKIQPAVQRALDRLSEPTPSPPDNTYTLQSDLRWNWRQEFIYAHRLHLNPFLTPVSLLGMLWHRIYALPRLRRHCSHILCDTILIQREGGFAKLSPREVFMWSLNYGLHTLTEYIEDRKRRGLSIDPDSDELKNVLSPIVEAEAEYLLAVDWSRVRPEDHWRAVFRPVRSITPDDRHVTR</sequence>
<evidence type="ECO:0000313" key="2">
    <source>
        <dbReference type="EMBL" id="KAK5060029.1"/>
    </source>
</evidence>
<evidence type="ECO:0000256" key="1">
    <source>
        <dbReference type="SAM" id="MobiDB-lite"/>
    </source>
</evidence>
<comment type="caution">
    <text evidence="2">The sequence shown here is derived from an EMBL/GenBank/DDBJ whole genome shotgun (WGS) entry which is preliminary data.</text>
</comment>
<dbReference type="RefSeq" id="XP_064709850.1">
    <property type="nucleotide sequence ID" value="XM_064853451.1"/>
</dbReference>
<dbReference type="Proteomes" id="UP001358417">
    <property type="component" value="Unassembled WGS sequence"/>
</dbReference>
<gene>
    <name evidence="2" type="ORF">LTR84_009913</name>
</gene>
<reference evidence="2 3" key="1">
    <citation type="submission" date="2023-08" db="EMBL/GenBank/DDBJ databases">
        <title>Black Yeasts Isolated from many extreme environments.</title>
        <authorList>
            <person name="Coleine C."/>
            <person name="Stajich J.E."/>
            <person name="Selbmann L."/>
        </authorList>
    </citation>
    <scope>NUCLEOTIDE SEQUENCE [LARGE SCALE GENOMIC DNA]</scope>
    <source>
        <strain evidence="2 3">CCFEE 5792</strain>
    </source>
</reference>
<evidence type="ECO:0008006" key="4">
    <source>
        <dbReference type="Google" id="ProtNLM"/>
    </source>
</evidence>
<evidence type="ECO:0000313" key="3">
    <source>
        <dbReference type="Proteomes" id="UP001358417"/>
    </source>
</evidence>
<accession>A0AAV9NJJ3</accession>
<dbReference type="GeneID" id="89978071"/>
<name>A0AAV9NJJ3_9EURO</name>
<dbReference type="AlphaFoldDB" id="A0AAV9NJJ3"/>
<proteinExistence type="predicted"/>
<keyword evidence="3" id="KW-1185">Reference proteome</keyword>
<organism evidence="2 3">
    <name type="scientific">Exophiala bonariae</name>
    <dbReference type="NCBI Taxonomy" id="1690606"/>
    <lineage>
        <taxon>Eukaryota</taxon>
        <taxon>Fungi</taxon>
        <taxon>Dikarya</taxon>
        <taxon>Ascomycota</taxon>
        <taxon>Pezizomycotina</taxon>
        <taxon>Eurotiomycetes</taxon>
        <taxon>Chaetothyriomycetidae</taxon>
        <taxon>Chaetothyriales</taxon>
        <taxon>Herpotrichiellaceae</taxon>
        <taxon>Exophiala</taxon>
    </lineage>
</organism>